<accession>A0A0W8E3M6</accession>
<feature type="transmembrane region" description="Helical" evidence="1">
    <location>
        <begin position="93"/>
        <end position="111"/>
    </location>
</feature>
<feature type="transmembrane region" description="Helical" evidence="1">
    <location>
        <begin position="24"/>
        <end position="48"/>
    </location>
</feature>
<evidence type="ECO:0000256" key="1">
    <source>
        <dbReference type="SAM" id="Phobius"/>
    </source>
</evidence>
<evidence type="ECO:0000313" key="2">
    <source>
        <dbReference type="EMBL" id="KUG03009.1"/>
    </source>
</evidence>
<comment type="caution">
    <text evidence="2">The sequence shown here is derived from an EMBL/GenBank/DDBJ whole genome shotgun (WGS) entry which is preliminary data.</text>
</comment>
<name>A0A0W8E3M6_9ZZZZ</name>
<keyword evidence="1" id="KW-0812">Transmembrane</keyword>
<keyword evidence="1" id="KW-1133">Transmembrane helix</keyword>
<dbReference type="EMBL" id="LNQE01001897">
    <property type="protein sequence ID" value="KUG03009.1"/>
    <property type="molecule type" value="Genomic_DNA"/>
</dbReference>
<sequence>MIAGPIILLGFLKLTDKRVISTKVLLSFLISFIFLTVAVHLIILEFNLGEPHLINAVGLLFMNTPCNVYLATLVAIVAFRLMFLSLTKNNDKIIISIIFIAGLFFFTGQTITRSVVAANQEKMQIVKIVDLIATSEEKLPVYFLWDDQNDPSYSKWDNRNTYDRLIADCYQFLLLEEQIKIVNDEELRQAEGAKFVLSAEFYHLFDLMHDYKFCMSTANSYLLASNTSSLINNSFDNNYRSGINLSLGQFDLTNAVANESFIQNNATTPGIFMEGPYRKLNKGHYVFLLDMQLVSYKDEELGYADVYSSINEDVLNLIKINISHFNENNSRFLEVPFELARDEDYIGLRLYANKGTQFKINNVYIQRQQE</sequence>
<reference evidence="2" key="1">
    <citation type="journal article" date="2015" name="Proc. Natl. Acad. Sci. U.S.A.">
        <title>Networks of energetic and metabolic interactions define dynamics in microbial communities.</title>
        <authorList>
            <person name="Embree M."/>
            <person name="Liu J.K."/>
            <person name="Al-Bassam M.M."/>
            <person name="Zengler K."/>
        </authorList>
    </citation>
    <scope>NUCLEOTIDE SEQUENCE</scope>
</reference>
<protein>
    <submittedName>
        <fullName evidence="2">Uncharacterized protein</fullName>
    </submittedName>
</protein>
<gene>
    <name evidence="2" type="ORF">ASZ90_019621</name>
</gene>
<keyword evidence="1" id="KW-0472">Membrane</keyword>
<dbReference type="AlphaFoldDB" id="A0A0W8E3M6"/>
<proteinExistence type="predicted"/>
<organism evidence="2">
    <name type="scientific">hydrocarbon metagenome</name>
    <dbReference type="NCBI Taxonomy" id="938273"/>
    <lineage>
        <taxon>unclassified sequences</taxon>
        <taxon>metagenomes</taxon>
        <taxon>ecological metagenomes</taxon>
    </lineage>
</organism>
<feature type="transmembrane region" description="Helical" evidence="1">
    <location>
        <begin position="68"/>
        <end position="86"/>
    </location>
</feature>